<evidence type="ECO:0000256" key="4">
    <source>
        <dbReference type="ARBA" id="ARBA00022692"/>
    </source>
</evidence>
<keyword evidence="5 7" id="KW-1133">Transmembrane helix</keyword>
<dbReference type="EMBL" id="VNHY01000004">
    <property type="protein sequence ID" value="TYP92159.1"/>
    <property type="molecule type" value="Genomic_DNA"/>
</dbReference>
<evidence type="ECO:0000256" key="6">
    <source>
        <dbReference type="ARBA" id="ARBA00023136"/>
    </source>
</evidence>
<feature type="transmembrane region" description="Helical" evidence="7">
    <location>
        <begin position="230"/>
        <end position="249"/>
    </location>
</feature>
<dbReference type="InterPro" id="IPR053166">
    <property type="entry name" value="UPF0718_permease"/>
</dbReference>
<dbReference type="Pfam" id="PF03773">
    <property type="entry name" value="ArsP_1"/>
    <property type="match status" value="1"/>
</dbReference>
<comment type="similarity">
    <text evidence="2">Belongs to the UPF0718 family.</text>
</comment>
<gene>
    <name evidence="8" type="ORF">LX73_2409</name>
</gene>
<evidence type="ECO:0008006" key="10">
    <source>
        <dbReference type="Google" id="ProtNLM"/>
    </source>
</evidence>
<feature type="transmembrane region" description="Helical" evidence="7">
    <location>
        <begin position="122"/>
        <end position="140"/>
    </location>
</feature>
<accession>A0A5D3YI06</accession>
<dbReference type="AlphaFoldDB" id="A0A5D3YI06"/>
<evidence type="ECO:0000256" key="5">
    <source>
        <dbReference type="ARBA" id="ARBA00022989"/>
    </source>
</evidence>
<protein>
    <recommendedName>
        <fullName evidence="10">Permease</fullName>
    </recommendedName>
</protein>
<dbReference type="PANTHER" id="PTHR42775:SF1">
    <property type="entry name" value="PERMEASE RV2963-RELATED"/>
    <property type="match status" value="1"/>
</dbReference>
<name>A0A5D3YI06_9BACT</name>
<feature type="transmembrane region" description="Helical" evidence="7">
    <location>
        <begin position="377"/>
        <end position="398"/>
    </location>
</feature>
<dbReference type="Proteomes" id="UP000324595">
    <property type="component" value="Unassembled WGS sequence"/>
</dbReference>
<feature type="transmembrane region" description="Helical" evidence="7">
    <location>
        <begin position="293"/>
        <end position="318"/>
    </location>
</feature>
<evidence type="ECO:0000256" key="1">
    <source>
        <dbReference type="ARBA" id="ARBA00004651"/>
    </source>
</evidence>
<keyword evidence="6 7" id="KW-0472">Membrane</keyword>
<keyword evidence="4 7" id="KW-0812">Transmembrane</keyword>
<proteinExistence type="inferred from homology"/>
<keyword evidence="9" id="KW-1185">Reference proteome</keyword>
<sequence>MEQYLQLYGESAKTALGFFWKSGWAFVLGYFVSGMIQAFVPKKELTKYMGKGDFKSISLSTFFGAASSSCSFAALAAARSLVKKGAHFIAAVAFMFASTNLVIELGILIMIFLGWQFLAAEIIGGLVLIAISSLLIKWTYPESWLQAAREKVESEGDGLTEDFDWKERITSREGWQLAGHKFVNDWKMAWEDILIGFTIAGFVAVLVPESFWSTLFLADAQHLPNWLVTLENAAIAPFVAASTFIGSMGNIPLATVLNENGVLFAGIMGFIYSDLMVPPLVHINAKYYGWRVALYIAAVMFVSIVLTALILNGLFSFLDIVPESRRVVSEITQFKIDYTFWMNLGFVWLAGGLVWLHKKYIQEHEMKMMDMEGGGKIKKAAVYLFIAILVGGCVTFLMPAI</sequence>
<dbReference type="GO" id="GO:0005886">
    <property type="term" value="C:plasma membrane"/>
    <property type="evidence" value="ECO:0007669"/>
    <property type="project" value="UniProtKB-SubCell"/>
</dbReference>
<comment type="subcellular location">
    <subcellularLocation>
        <location evidence="1">Cell membrane</location>
        <topology evidence="1">Multi-pass membrane protein</topology>
    </subcellularLocation>
</comment>
<evidence type="ECO:0000256" key="3">
    <source>
        <dbReference type="ARBA" id="ARBA00022475"/>
    </source>
</evidence>
<feature type="transmembrane region" description="Helical" evidence="7">
    <location>
        <begin position="193"/>
        <end position="218"/>
    </location>
</feature>
<dbReference type="PANTHER" id="PTHR42775">
    <property type="entry name" value="PERMEASE RV2963-RELATED"/>
    <property type="match status" value="1"/>
</dbReference>
<evidence type="ECO:0000256" key="7">
    <source>
        <dbReference type="SAM" id="Phobius"/>
    </source>
</evidence>
<feature type="transmembrane region" description="Helical" evidence="7">
    <location>
        <begin position="61"/>
        <end position="82"/>
    </location>
</feature>
<evidence type="ECO:0000256" key="2">
    <source>
        <dbReference type="ARBA" id="ARBA00006386"/>
    </source>
</evidence>
<dbReference type="OrthoDB" id="9811980at2"/>
<comment type="caution">
    <text evidence="8">The sequence shown here is derived from an EMBL/GenBank/DDBJ whole genome shotgun (WGS) entry which is preliminary data.</text>
</comment>
<evidence type="ECO:0000313" key="9">
    <source>
        <dbReference type="Proteomes" id="UP000324595"/>
    </source>
</evidence>
<feature type="transmembrane region" description="Helical" evidence="7">
    <location>
        <begin position="88"/>
        <end position="115"/>
    </location>
</feature>
<dbReference type="RefSeq" id="WP_148899717.1">
    <property type="nucleotide sequence ID" value="NZ_VNHY01000004.1"/>
</dbReference>
<organism evidence="8 9">
    <name type="scientific">Fodinibius salinus</name>
    <dbReference type="NCBI Taxonomy" id="860790"/>
    <lineage>
        <taxon>Bacteria</taxon>
        <taxon>Pseudomonadati</taxon>
        <taxon>Balneolota</taxon>
        <taxon>Balneolia</taxon>
        <taxon>Balneolales</taxon>
        <taxon>Balneolaceae</taxon>
        <taxon>Fodinibius</taxon>
    </lineage>
</organism>
<evidence type="ECO:0000313" key="8">
    <source>
        <dbReference type="EMBL" id="TYP92159.1"/>
    </source>
</evidence>
<keyword evidence="3" id="KW-1003">Cell membrane</keyword>
<reference evidence="8 9" key="1">
    <citation type="submission" date="2019-07" db="EMBL/GenBank/DDBJ databases">
        <title>Genomic Encyclopedia of Archaeal and Bacterial Type Strains, Phase II (KMG-II): from individual species to whole genera.</title>
        <authorList>
            <person name="Goeker M."/>
        </authorList>
    </citation>
    <scope>NUCLEOTIDE SEQUENCE [LARGE SCALE GENOMIC DNA]</scope>
    <source>
        <strain evidence="8 9">DSM 21935</strain>
    </source>
</reference>
<feature type="transmembrane region" description="Helical" evidence="7">
    <location>
        <begin position="338"/>
        <end position="356"/>
    </location>
</feature>
<feature type="transmembrane region" description="Helical" evidence="7">
    <location>
        <begin position="261"/>
        <end position="281"/>
    </location>
</feature>
<dbReference type="InterPro" id="IPR005524">
    <property type="entry name" value="DUF318"/>
</dbReference>
<feature type="transmembrane region" description="Helical" evidence="7">
    <location>
        <begin position="23"/>
        <end position="40"/>
    </location>
</feature>